<comment type="caution">
    <text evidence="6">The sequence shown here is derived from an EMBL/GenBank/DDBJ whole genome shotgun (WGS) entry which is preliminary data.</text>
</comment>
<dbReference type="SUPFAM" id="SSF46785">
    <property type="entry name" value="Winged helix' DNA-binding domain"/>
    <property type="match status" value="1"/>
</dbReference>
<keyword evidence="1 2" id="KW-0694">RNA-binding</keyword>
<dbReference type="Gene3D" id="1.10.10.10">
    <property type="entry name" value="Winged helix-like DNA-binding domain superfamily/Winged helix DNA-binding domain"/>
    <property type="match status" value="1"/>
</dbReference>
<evidence type="ECO:0008006" key="8">
    <source>
        <dbReference type="Google" id="ProtNLM"/>
    </source>
</evidence>
<evidence type="ECO:0000259" key="3">
    <source>
        <dbReference type="PROSITE" id="PS50102"/>
    </source>
</evidence>
<dbReference type="AlphaFoldDB" id="A0A8H7VIM0"/>
<dbReference type="InterPro" id="IPR014886">
    <property type="entry name" value="La_xRRM"/>
</dbReference>
<dbReference type="InterPro" id="IPR045537">
    <property type="entry name" value="Lar7_xRRM"/>
</dbReference>
<dbReference type="GO" id="GO:0006396">
    <property type="term" value="P:RNA processing"/>
    <property type="evidence" value="ECO:0007669"/>
    <property type="project" value="InterPro"/>
</dbReference>
<feature type="domain" description="RRM" evidence="3">
    <location>
        <begin position="100"/>
        <end position="194"/>
    </location>
</feature>
<accession>A0A8H7VIM0</accession>
<dbReference type="PRINTS" id="PR00302">
    <property type="entry name" value="LUPUSLA"/>
</dbReference>
<dbReference type="InterPro" id="IPR036390">
    <property type="entry name" value="WH_DNA-bd_sf"/>
</dbReference>
<dbReference type="PROSITE" id="PS50102">
    <property type="entry name" value="RRM"/>
    <property type="match status" value="1"/>
</dbReference>
<dbReference type="InterPro" id="IPR012677">
    <property type="entry name" value="Nucleotide-bd_a/b_plait_sf"/>
</dbReference>
<dbReference type="CDD" id="cd00590">
    <property type="entry name" value="RRM_SF"/>
    <property type="match status" value="1"/>
</dbReference>
<dbReference type="PROSITE" id="PS50961">
    <property type="entry name" value="HTH_LA"/>
    <property type="match status" value="1"/>
</dbReference>
<evidence type="ECO:0000256" key="1">
    <source>
        <dbReference type="ARBA" id="ARBA00022884"/>
    </source>
</evidence>
<dbReference type="GO" id="GO:1990904">
    <property type="term" value="C:ribonucleoprotein complex"/>
    <property type="evidence" value="ECO:0007669"/>
    <property type="project" value="UniProtKB-UniRule"/>
</dbReference>
<evidence type="ECO:0000313" key="6">
    <source>
        <dbReference type="EMBL" id="KAG2215904.1"/>
    </source>
</evidence>
<proteinExistence type="predicted"/>
<dbReference type="SMART" id="SM00360">
    <property type="entry name" value="RRM"/>
    <property type="match status" value="1"/>
</dbReference>
<evidence type="ECO:0000313" key="7">
    <source>
        <dbReference type="Proteomes" id="UP000650833"/>
    </source>
</evidence>
<evidence type="ECO:0000259" key="4">
    <source>
        <dbReference type="PROSITE" id="PS50961"/>
    </source>
</evidence>
<dbReference type="Pfam" id="PF19977">
    <property type="entry name" value="xRRM"/>
    <property type="match status" value="1"/>
</dbReference>
<keyword evidence="7" id="KW-1185">Reference proteome</keyword>
<dbReference type="InterPro" id="IPR000504">
    <property type="entry name" value="RRM_dom"/>
</dbReference>
<organism evidence="6 7">
    <name type="scientific">Mucor plumbeus</name>
    <dbReference type="NCBI Taxonomy" id="97098"/>
    <lineage>
        <taxon>Eukaryota</taxon>
        <taxon>Fungi</taxon>
        <taxon>Fungi incertae sedis</taxon>
        <taxon>Mucoromycota</taxon>
        <taxon>Mucoromycotina</taxon>
        <taxon>Mucoromycetes</taxon>
        <taxon>Mucorales</taxon>
        <taxon>Mucorineae</taxon>
        <taxon>Mucoraceae</taxon>
        <taxon>Mucor</taxon>
    </lineage>
</organism>
<dbReference type="Gene3D" id="3.30.70.330">
    <property type="match status" value="2"/>
</dbReference>
<dbReference type="Proteomes" id="UP000650833">
    <property type="component" value="Unassembled WGS sequence"/>
</dbReference>
<dbReference type="InterPro" id="IPR036388">
    <property type="entry name" value="WH-like_DNA-bd_sf"/>
</dbReference>
<name>A0A8H7VIM0_9FUNG</name>
<dbReference type="InterPro" id="IPR006630">
    <property type="entry name" value="La_HTH"/>
</dbReference>
<evidence type="ECO:0000259" key="5">
    <source>
        <dbReference type="PROSITE" id="PS51939"/>
    </source>
</evidence>
<dbReference type="GO" id="GO:1904868">
    <property type="term" value="P:telomerase catalytic core complex assembly"/>
    <property type="evidence" value="ECO:0007669"/>
    <property type="project" value="InterPro"/>
</dbReference>
<dbReference type="OrthoDB" id="439993at2759"/>
<dbReference type="PROSITE" id="PS51939">
    <property type="entry name" value="XRRM"/>
    <property type="match status" value="1"/>
</dbReference>
<feature type="domain" description="XRRM" evidence="5">
    <location>
        <begin position="242"/>
        <end position="351"/>
    </location>
</feature>
<dbReference type="GO" id="GO:0005634">
    <property type="term" value="C:nucleus"/>
    <property type="evidence" value="ECO:0007669"/>
    <property type="project" value="InterPro"/>
</dbReference>
<feature type="domain" description="HTH La-type RNA-binding" evidence="4">
    <location>
        <begin position="1"/>
        <end position="93"/>
    </location>
</feature>
<dbReference type="Pfam" id="PF00076">
    <property type="entry name" value="RRM_1"/>
    <property type="match status" value="1"/>
</dbReference>
<protein>
    <recommendedName>
        <fullName evidence="8">RRM domain-containing protein</fullName>
    </recommendedName>
</protein>
<evidence type="ECO:0000256" key="2">
    <source>
        <dbReference type="PROSITE-ProRule" id="PRU00332"/>
    </source>
</evidence>
<dbReference type="GO" id="GO:0070034">
    <property type="term" value="F:telomerase RNA binding"/>
    <property type="evidence" value="ECO:0007669"/>
    <property type="project" value="InterPro"/>
</dbReference>
<dbReference type="SUPFAM" id="SSF54928">
    <property type="entry name" value="RNA-binding domain, RBD"/>
    <property type="match status" value="1"/>
</dbReference>
<sequence>MDPKERETKISNILETYFSDASLLWDKVMLSKMLKDPEKMVSFEELSKLPRFKSLTATAEEIRLAAENHSLSRLELSQDKEKIGRIKPYIVDKKEELDEWSIYVEGLKKPYDNEQIIRELFNRLVGAVSFFRIPPNQKGETNFFGYCFLEFNDKRSVERAIQIFNRYNISDTNIDGSILGEPESKAIADKFNLRVMSKLQWNDLKDEYVKLLAERKAYVTDLWTKYENEEIQEDVEEVAEKPFTEGLIAFVDGLHPQCPKTVAVALLQTSGIQIAFMNIKKKGLTSTHIRLYTPEDASKICDYFSTRHIVQETEKDKVGKEQESKTFDCLRLRLLQGSEEEIYWKNDRNQR</sequence>
<dbReference type="InterPro" id="IPR035979">
    <property type="entry name" value="RBD_domain_sf"/>
</dbReference>
<gene>
    <name evidence="6" type="ORF">INT46_004160</name>
</gene>
<dbReference type="InterPro" id="IPR002344">
    <property type="entry name" value="Lupus_La"/>
</dbReference>
<dbReference type="SMART" id="SM00715">
    <property type="entry name" value="LA"/>
    <property type="match status" value="1"/>
</dbReference>
<dbReference type="EMBL" id="JAEPRC010000002">
    <property type="protein sequence ID" value="KAG2215904.1"/>
    <property type="molecule type" value="Genomic_DNA"/>
</dbReference>
<reference evidence="6" key="1">
    <citation type="submission" date="2020-12" db="EMBL/GenBank/DDBJ databases">
        <title>Metabolic potential, ecology and presence of endohyphal bacteria is reflected in genomic diversity of Mucoromycotina.</title>
        <authorList>
            <person name="Muszewska A."/>
            <person name="Okrasinska A."/>
            <person name="Steczkiewicz K."/>
            <person name="Drgas O."/>
            <person name="Orlowska M."/>
            <person name="Perlinska-Lenart U."/>
            <person name="Aleksandrzak-Piekarczyk T."/>
            <person name="Szatraj K."/>
            <person name="Zielenkiewicz U."/>
            <person name="Pilsyk S."/>
            <person name="Malc E."/>
            <person name="Mieczkowski P."/>
            <person name="Kruszewska J.S."/>
            <person name="Biernat P."/>
            <person name="Pawlowska J."/>
        </authorList>
    </citation>
    <scope>NUCLEOTIDE SEQUENCE</scope>
    <source>
        <strain evidence="6">CBS 226.32</strain>
    </source>
</reference>